<keyword evidence="2" id="KW-1185">Reference proteome</keyword>
<organism evidence="1 2">
    <name type="scientific">Actinomyces bowdenii</name>
    <dbReference type="NCBI Taxonomy" id="131109"/>
    <lineage>
        <taxon>Bacteria</taxon>
        <taxon>Bacillati</taxon>
        <taxon>Actinomycetota</taxon>
        <taxon>Actinomycetes</taxon>
        <taxon>Actinomycetales</taxon>
        <taxon>Actinomycetaceae</taxon>
        <taxon>Actinomyces</taxon>
    </lineage>
</organism>
<dbReference type="OrthoDB" id="3257998at2"/>
<protein>
    <submittedName>
        <fullName evidence="1">Uncharacterized protein</fullName>
    </submittedName>
</protein>
<evidence type="ECO:0000313" key="2">
    <source>
        <dbReference type="Proteomes" id="UP000271272"/>
    </source>
</evidence>
<reference evidence="1 2" key="1">
    <citation type="submission" date="2018-11" db="EMBL/GenBank/DDBJ databases">
        <title>Genomes From Bacteria Associated with the Canine Oral Cavity: a Test Case for Automated Genome-Based Taxonomic Assignment.</title>
        <authorList>
            <person name="Coil D.A."/>
            <person name="Jospin G."/>
            <person name="Darling A.E."/>
            <person name="Wallis C."/>
            <person name="Davis I.J."/>
            <person name="Harris S."/>
            <person name="Eisen J.A."/>
            <person name="Holcombe L.J."/>
            <person name="O'Flynn C."/>
        </authorList>
    </citation>
    <scope>NUCLEOTIDE SEQUENCE [LARGE SCALE GENOMIC DNA]</scope>
    <source>
        <strain evidence="1 2">OH5050</strain>
    </source>
</reference>
<name>A0A3P1V7N3_9ACTO</name>
<dbReference type="EMBL" id="RQZC01000003">
    <property type="protein sequence ID" value="RRD30202.1"/>
    <property type="molecule type" value="Genomic_DNA"/>
</dbReference>
<accession>A0A3P1V7N3</accession>
<sequence>MSLDLILADGDYDTAVALMPTNVPPTWSGGAATAFQSSLDSAVLLLSGIQGLLDIAALAVKDLDGASAQCGAVSTGG</sequence>
<evidence type="ECO:0000313" key="1">
    <source>
        <dbReference type="EMBL" id="RRD30202.1"/>
    </source>
</evidence>
<dbReference type="RefSeq" id="WP_124933180.1">
    <property type="nucleotide sequence ID" value="NZ_RQZC01000003.1"/>
</dbReference>
<comment type="caution">
    <text evidence="1">The sequence shown here is derived from an EMBL/GenBank/DDBJ whole genome shotgun (WGS) entry which is preliminary data.</text>
</comment>
<proteinExistence type="predicted"/>
<dbReference type="Proteomes" id="UP000271272">
    <property type="component" value="Unassembled WGS sequence"/>
</dbReference>
<dbReference type="AlphaFoldDB" id="A0A3P1V7N3"/>
<gene>
    <name evidence="1" type="ORF">EII10_03835</name>
</gene>